<dbReference type="PIRSF" id="PIRSF036392">
    <property type="entry name" value="RR_ARR_type-B"/>
    <property type="match status" value="1"/>
</dbReference>
<evidence type="ECO:0000313" key="16">
    <source>
        <dbReference type="Proteomes" id="UP000327157"/>
    </source>
</evidence>
<dbReference type="GO" id="GO:0000160">
    <property type="term" value="P:phosphorelay signal transduction system"/>
    <property type="evidence" value="ECO:0007669"/>
    <property type="project" value="UniProtKB-KW"/>
</dbReference>
<evidence type="ECO:0000256" key="10">
    <source>
        <dbReference type="ARBA" id="ARBA00023242"/>
    </source>
</evidence>
<comment type="caution">
    <text evidence="15">The sequence shown here is derived from an EMBL/GenBank/DDBJ whole genome shotgun (WGS) entry which is preliminary data.</text>
</comment>
<evidence type="ECO:0000256" key="4">
    <source>
        <dbReference type="ARBA" id="ARBA00022864"/>
    </source>
</evidence>
<keyword evidence="16" id="KW-1185">Reference proteome</keyword>
<dbReference type="SUPFAM" id="SSF46689">
    <property type="entry name" value="Homeodomain-like"/>
    <property type="match status" value="1"/>
</dbReference>
<name>A0A5N5G393_9ROSA</name>
<dbReference type="AlphaFoldDB" id="A0A5N5G393"/>
<dbReference type="OrthoDB" id="60033at2759"/>
<dbReference type="InterPro" id="IPR001005">
    <property type="entry name" value="SANT/Myb"/>
</dbReference>
<dbReference type="GO" id="GO:0005634">
    <property type="term" value="C:nucleus"/>
    <property type="evidence" value="ECO:0007669"/>
    <property type="project" value="UniProtKB-SubCell"/>
</dbReference>
<evidence type="ECO:0000256" key="8">
    <source>
        <dbReference type="ARBA" id="ARBA00023159"/>
    </source>
</evidence>
<evidence type="ECO:0000256" key="2">
    <source>
        <dbReference type="ARBA" id="ARBA00006015"/>
    </source>
</evidence>
<keyword evidence="3 12" id="KW-0597">Phosphoprotein</keyword>
<dbReference type="SUPFAM" id="SSF52172">
    <property type="entry name" value="CheY-like"/>
    <property type="match status" value="1"/>
</dbReference>
<dbReference type="InterPro" id="IPR017053">
    <property type="entry name" value="Response_reg_B-typ_pln"/>
</dbReference>
<dbReference type="NCBIfam" id="TIGR01557">
    <property type="entry name" value="myb_SHAQKYF"/>
    <property type="match status" value="1"/>
</dbReference>
<keyword evidence="5 11" id="KW-0902">Two-component regulatory system</keyword>
<feature type="region of interest" description="Disordered" evidence="13">
    <location>
        <begin position="160"/>
        <end position="183"/>
    </location>
</feature>
<comment type="similarity">
    <text evidence="2">Belongs to the ARR family. Type-B subfamily.</text>
</comment>
<evidence type="ECO:0000256" key="11">
    <source>
        <dbReference type="PIRNR" id="PIRNR036392"/>
    </source>
</evidence>
<dbReference type="CDD" id="cd17584">
    <property type="entry name" value="REC_typeB_ARR-like"/>
    <property type="match status" value="1"/>
</dbReference>
<dbReference type="InterPro" id="IPR045279">
    <property type="entry name" value="ARR-like"/>
</dbReference>
<keyword evidence="6 11" id="KW-0805">Transcription regulation</keyword>
<dbReference type="Pfam" id="PF00249">
    <property type="entry name" value="Myb_DNA-binding"/>
    <property type="match status" value="1"/>
</dbReference>
<feature type="region of interest" description="Disordered" evidence="13">
    <location>
        <begin position="341"/>
        <end position="380"/>
    </location>
</feature>
<dbReference type="InterPro" id="IPR009057">
    <property type="entry name" value="Homeodomain-like_sf"/>
</dbReference>
<dbReference type="Pfam" id="PF00072">
    <property type="entry name" value="Response_reg"/>
    <property type="match status" value="1"/>
</dbReference>
<evidence type="ECO:0000256" key="1">
    <source>
        <dbReference type="ARBA" id="ARBA00004123"/>
    </source>
</evidence>
<dbReference type="InterPro" id="IPR011006">
    <property type="entry name" value="CheY-like_superfamily"/>
</dbReference>
<dbReference type="FunFam" id="1.10.10.60:FF:000007">
    <property type="entry name" value="Two-component response regulator"/>
    <property type="match status" value="1"/>
</dbReference>
<evidence type="ECO:0000259" key="14">
    <source>
        <dbReference type="PROSITE" id="PS50110"/>
    </source>
</evidence>
<dbReference type="GO" id="GO:0009736">
    <property type="term" value="P:cytokinin-activated signaling pathway"/>
    <property type="evidence" value="ECO:0007669"/>
    <property type="project" value="UniProtKB-KW"/>
</dbReference>
<comment type="subcellular location">
    <subcellularLocation>
        <location evidence="1 11">Nucleus</location>
    </subcellularLocation>
</comment>
<evidence type="ECO:0000256" key="5">
    <source>
        <dbReference type="ARBA" id="ARBA00023012"/>
    </source>
</evidence>
<proteinExistence type="inferred from homology"/>
<feature type="region of interest" description="Disordered" evidence="13">
    <location>
        <begin position="477"/>
        <end position="515"/>
    </location>
</feature>
<dbReference type="GO" id="GO:0003700">
    <property type="term" value="F:DNA-binding transcription factor activity"/>
    <property type="evidence" value="ECO:0007669"/>
    <property type="project" value="UniProtKB-UniRule"/>
</dbReference>
<reference evidence="15 16" key="1">
    <citation type="submission" date="2019-09" db="EMBL/GenBank/DDBJ databases">
        <authorList>
            <person name="Ou C."/>
        </authorList>
    </citation>
    <scope>NUCLEOTIDE SEQUENCE [LARGE SCALE GENOMIC DNA]</scope>
    <source>
        <strain evidence="15">S2</strain>
        <tissue evidence="15">Leaf</tissue>
    </source>
</reference>
<dbReference type="InterPro" id="IPR001789">
    <property type="entry name" value="Sig_transdc_resp-reg_receiver"/>
</dbReference>
<dbReference type="PANTHER" id="PTHR43874:SF137">
    <property type="entry name" value="TWO-COMPONENT RESPONSE REGULATOR ARR11"/>
    <property type="match status" value="1"/>
</dbReference>
<dbReference type="EMBL" id="SMOL01000509">
    <property type="protein sequence ID" value="KAB2609866.1"/>
    <property type="molecule type" value="Genomic_DNA"/>
</dbReference>
<dbReference type="PROSITE" id="PS50110">
    <property type="entry name" value="RESPONSE_REGULATORY"/>
    <property type="match status" value="1"/>
</dbReference>
<keyword evidence="7 11" id="KW-0238">DNA-binding</keyword>
<dbReference type="PANTHER" id="PTHR43874">
    <property type="entry name" value="TWO-COMPONENT RESPONSE REGULATOR"/>
    <property type="match status" value="1"/>
</dbReference>
<feature type="domain" description="Response regulatory" evidence="14">
    <location>
        <begin position="18"/>
        <end position="133"/>
    </location>
</feature>
<protein>
    <recommendedName>
        <fullName evidence="11">Two-component response regulator</fullName>
    </recommendedName>
</protein>
<feature type="modified residue" description="4-aspartylphosphate" evidence="12">
    <location>
        <position position="69"/>
    </location>
</feature>
<dbReference type="InterPro" id="IPR006447">
    <property type="entry name" value="Myb_dom_plants"/>
</dbReference>
<keyword evidence="9 11" id="KW-0804">Transcription</keyword>
<evidence type="ECO:0000256" key="7">
    <source>
        <dbReference type="ARBA" id="ARBA00023125"/>
    </source>
</evidence>
<evidence type="ECO:0000256" key="9">
    <source>
        <dbReference type="ARBA" id="ARBA00023163"/>
    </source>
</evidence>
<dbReference type="Gene3D" id="3.40.50.2300">
    <property type="match status" value="1"/>
</dbReference>
<gene>
    <name evidence="15" type="ORF">D8674_037211</name>
</gene>
<keyword evidence="10 11" id="KW-0539">Nucleus</keyword>
<evidence type="ECO:0000256" key="12">
    <source>
        <dbReference type="PROSITE-ProRule" id="PRU00169"/>
    </source>
</evidence>
<dbReference type="GO" id="GO:0003677">
    <property type="term" value="F:DNA binding"/>
    <property type="evidence" value="ECO:0007669"/>
    <property type="project" value="UniProtKB-KW"/>
</dbReference>
<dbReference type="SMART" id="SM00448">
    <property type="entry name" value="REC"/>
    <property type="match status" value="1"/>
</dbReference>
<sequence length="640" mass="71918">MESSFSSPRNDTFPAGLRVLVVDDDPTWLKILEKMLKRCSYEVTTCGLARDALHLLRQKKDGYDMVISDVNMPDMDGFRLLEHLGLEMDLPVIMMSVDGETSRVMRGVQHGACDYLLKPIRMKELRNIWQHVFRKKIHEIRDIESHESLEGILGVGWKTENRKKPDRNRKKPKKKKNRTESLIRSGSDQYDEGYFLSADDLTSSRKRKDVDNKYDDKDFADFSSTKKARVVWSVDLHQKFVKAVHHIGFDKVGPKKILDLMNVPWLTRENVASHLQKYRLYLSRLQKENELKSSCGGMKHSDYSSKDAQGSFGLQNSISIQQSDAAHGSFKVSGDNLVSQRVGTKSHESDIEGIVSEPVAEPKKGSNGNISDPQKTRSPQMDFNNSYAETKKCLIGNVPDSQKISTPQVHPSHSIALVESEVNFTEFESAIPTKYSWNEIPLNKAQKPLIQLNSGFNKPPLPGPHSHFQVDRVQSIPSISSRPSTAEEDVTGPAKSKPSYSECINTQGSHVSPSTTDSFPDQIKSCLVNHQVSEAISTSTANMEYQGFNLNCITDLESAQRNLIMGSASPFASLDDGFQICWYQGDCYGMNLGLQNIEFPEYNDPALVSEVPAHLYDALRFDYPCEPSEYSVMGQGLFIS</sequence>
<keyword evidence="4" id="KW-0932">Cytokinin signaling pathway</keyword>
<dbReference type="Gene3D" id="1.10.10.60">
    <property type="entry name" value="Homeodomain-like"/>
    <property type="match status" value="1"/>
</dbReference>
<dbReference type="Proteomes" id="UP000327157">
    <property type="component" value="Unassembled WGS sequence"/>
</dbReference>
<accession>A0A5N5G393</accession>
<feature type="compositionally biased region" description="Polar residues" evidence="13">
    <location>
        <begin position="498"/>
        <end position="515"/>
    </location>
</feature>
<evidence type="ECO:0000313" key="15">
    <source>
        <dbReference type="EMBL" id="KAB2609866.1"/>
    </source>
</evidence>
<comment type="function">
    <text evidence="11">Transcriptional activator that binds specific DNA sequence.</text>
</comment>
<evidence type="ECO:0000256" key="13">
    <source>
        <dbReference type="SAM" id="MobiDB-lite"/>
    </source>
</evidence>
<evidence type="ECO:0000256" key="3">
    <source>
        <dbReference type="ARBA" id="ARBA00022553"/>
    </source>
</evidence>
<evidence type="ECO:0000256" key="6">
    <source>
        <dbReference type="ARBA" id="ARBA00023015"/>
    </source>
</evidence>
<organism evidence="15 16">
    <name type="scientific">Pyrus ussuriensis x Pyrus communis</name>
    <dbReference type="NCBI Taxonomy" id="2448454"/>
    <lineage>
        <taxon>Eukaryota</taxon>
        <taxon>Viridiplantae</taxon>
        <taxon>Streptophyta</taxon>
        <taxon>Embryophyta</taxon>
        <taxon>Tracheophyta</taxon>
        <taxon>Spermatophyta</taxon>
        <taxon>Magnoliopsida</taxon>
        <taxon>eudicotyledons</taxon>
        <taxon>Gunneridae</taxon>
        <taxon>Pentapetalae</taxon>
        <taxon>rosids</taxon>
        <taxon>fabids</taxon>
        <taxon>Rosales</taxon>
        <taxon>Rosaceae</taxon>
        <taxon>Amygdaloideae</taxon>
        <taxon>Maleae</taxon>
        <taxon>Pyrus</taxon>
    </lineage>
</organism>
<reference evidence="15 16" key="2">
    <citation type="submission" date="2019-11" db="EMBL/GenBank/DDBJ databases">
        <title>A de novo genome assembly of a pear dwarfing rootstock.</title>
        <authorList>
            <person name="Wang F."/>
            <person name="Wang J."/>
            <person name="Li S."/>
            <person name="Zhang Y."/>
            <person name="Fang M."/>
            <person name="Ma L."/>
            <person name="Zhao Y."/>
            <person name="Jiang S."/>
        </authorList>
    </citation>
    <scope>NUCLEOTIDE SEQUENCE [LARGE SCALE GENOMIC DNA]</scope>
    <source>
        <strain evidence="15">S2</strain>
        <tissue evidence="15">Leaf</tissue>
    </source>
</reference>
<feature type="compositionally biased region" description="Polar residues" evidence="13">
    <location>
        <begin position="366"/>
        <end position="380"/>
    </location>
</feature>
<keyword evidence="8 11" id="KW-0010">Activator</keyword>
<feature type="compositionally biased region" description="Basic residues" evidence="13">
    <location>
        <begin position="164"/>
        <end position="177"/>
    </location>
</feature>